<evidence type="ECO:0000313" key="8">
    <source>
        <dbReference type="EMBL" id="SEH54548.1"/>
    </source>
</evidence>
<feature type="binding site" evidence="6">
    <location>
        <position position="575"/>
    </location>
    <ligand>
        <name>AMP</name>
        <dbReference type="ChEBI" id="CHEBI:456215"/>
    </ligand>
</feature>
<evidence type="ECO:0000256" key="2">
    <source>
        <dbReference type="ARBA" id="ARBA00022553"/>
    </source>
</evidence>
<feature type="binding site" evidence="6">
    <location>
        <position position="453"/>
    </location>
    <ligand>
        <name>AMP</name>
        <dbReference type="ChEBI" id="CHEBI:456215"/>
    </ligand>
</feature>
<name>A0A1H6J6E6_MYCRU</name>
<comment type="catalytic activity">
    <reaction evidence="5">
        <text>a long-chain fatty acid + ATP + CoA = a long-chain fatty acyl-CoA + AMP + diphosphate</text>
        <dbReference type="Rhea" id="RHEA:15421"/>
        <dbReference type="ChEBI" id="CHEBI:30616"/>
        <dbReference type="ChEBI" id="CHEBI:33019"/>
        <dbReference type="ChEBI" id="CHEBI:57287"/>
        <dbReference type="ChEBI" id="CHEBI:57560"/>
        <dbReference type="ChEBI" id="CHEBI:83139"/>
        <dbReference type="ChEBI" id="CHEBI:456215"/>
        <dbReference type="EC" id="6.2.1.3"/>
    </reaction>
    <physiologicalReaction direction="left-to-right" evidence="5">
        <dbReference type="Rhea" id="RHEA:15422"/>
    </physiologicalReaction>
</comment>
<dbReference type="InterPro" id="IPR045851">
    <property type="entry name" value="AMP-bd_C_sf"/>
</dbReference>
<evidence type="ECO:0000256" key="6">
    <source>
        <dbReference type="HAMAP-Rule" id="MF_02247"/>
    </source>
</evidence>
<comment type="domain">
    <text evidence="6">The N-terminal domain likely catalyzes substrate activation by formation of an initial acyl-AMP intermediate, the central region contains the phosphopantetheine attachment site, and the C-terminal domain catalyzes the reduction by NADPH of the intermediate thioester formed from the attack of the phosphopantetheine thiol at the carbonyl carbon of acyl-AMP.</text>
</comment>
<protein>
    <recommendedName>
        <fullName evidence="6">Carboxylic acid reductase</fullName>
        <shortName evidence="6">CAR</shortName>
        <ecNumber evidence="6">1.2.1.-</ecNumber>
    </recommendedName>
    <alternativeName>
        <fullName evidence="6">ATP/NADPH-dependent carboxylic acid reductase</fullName>
    </alternativeName>
</protein>
<dbReference type="InterPro" id="IPR010080">
    <property type="entry name" value="Thioester_reductase-like_dom"/>
</dbReference>
<dbReference type="Pfam" id="PF00501">
    <property type="entry name" value="AMP-binding"/>
    <property type="match status" value="1"/>
</dbReference>
<keyword evidence="3 6" id="KW-0547">Nucleotide-binding</keyword>
<keyword evidence="6" id="KW-0560">Oxidoreductase</keyword>
<dbReference type="Pfam" id="PF07993">
    <property type="entry name" value="NAD_binding_4"/>
    <property type="match status" value="1"/>
</dbReference>
<dbReference type="InterPro" id="IPR036736">
    <property type="entry name" value="ACP-like_sf"/>
</dbReference>
<dbReference type="SMART" id="SM00823">
    <property type="entry name" value="PKS_PP"/>
    <property type="match status" value="1"/>
</dbReference>
<comment type="cofactor">
    <cofactor evidence="6">
        <name>pantetheine 4'-phosphate</name>
        <dbReference type="ChEBI" id="CHEBI:47942"/>
    </cofactor>
    <text evidence="6">Binds 1 phosphopantetheine covalently.</text>
</comment>
<feature type="binding site" evidence="6">
    <location>
        <begin position="837"/>
        <end position="839"/>
    </location>
    <ligand>
        <name>NADP(+)</name>
        <dbReference type="ChEBI" id="CHEBI:58349"/>
    </ligand>
</feature>
<feature type="binding site" evidence="6">
    <location>
        <position position="354"/>
    </location>
    <ligand>
        <name>AMP</name>
        <dbReference type="ChEBI" id="CHEBI:456215"/>
    </ligand>
</feature>
<evidence type="ECO:0000256" key="1">
    <source>
        <dbReference type="ARBA" id="ARBA00022450"/>
    </source>
</evidence>
<dbReference type="PANTHER" id="PTHR43272">
    <property type="entry name" value="LONG-CHAIN-FATTY-ACID--COA LIGASE"/>
    <property type="match status" value="1"/>
</dbReference>
<dbReference type="PROSITE" id="PS00455">
    <property type="entry name" value="AMP_BINDING"/>
    <property type="match status" value="1"/>
</dbReference>
<keyword evidence="2 6" id="KW-0597">Phosphoprotein</keyword>
<dbReference type="SUPFAM" id="SSF56801">
    <property type="entry name" value="Acetyl-CoA synthetase-like"/>
    <property type="match status" value="1"/>
</dbReference>
<dbReference type="EMBL" id="LT629971">
    <property type="protein sequence ID" value="SEH54548.1"/>
    <property type="molecule type" value="Genomic_DNA"/>
</dbReference>
<dbReference type="NCBIfam" id="TIGR01746">
    <property type="entry name" value="Thioester-redct"/>
    <property type="match status" value="1"/>
</dbReference>
<dbReference type="NCBIfam" id="NF041592">
    <property type="entry name" value="carboxyl_red"/>
    <property type="match status" value="1"/>
</dbReference>
<evidence type="ECO:0000256" key="4">
    <source>
        <dbReference type="ARBA" id="ARBA00022840"/>
    </source>
</evidence>
<dbReference type="Pfam" id="PF00550">
    <property type="entry name" value="PP-binding"/>
    <property type="match status" value="1"/>
</dbReference>
<dbReference type="STRING" id="370526.SAMN04489835_1255"/>
<dbReference type="SUPFAM" id="SSF47336">
    <property type="entry name" value="ACP-like"/>
    <property type="match status" value="1"/>
</dbReference>
<comment type="similarity">
    <text evidence="6">Belongs to the ATP-dependent AMP-binding enzyme family. Carboxylic acid reductase subfamily.</text>
</comment>
<dbReference type="SUPFAM" id="SSF51735">
    <property type="entry name" value="NAD(P)-binding Rossmann-fold domains"/>
    <property type="match status" value="1"/>
</dbReference>
<dbReference type="InterPro" id="IPR042099">
    <property type="entry name" value="ANL_N_sf"/>
</dbReference>
<dbReference type="Gene3D" id="1.10.1200.10">
    <property type="entry name" value="ACP-like"/>
    <property type="match status" value="1"/>
</dbReference>
<dbReference type="EC" id="1.2.1.-" evidence="6"/>
<dbReference type="Proteomes" id="UP000182915">
    <property type="component" value="Chromosome I"/>
</dbReference>
<dbReference type="Gene3D" id="3.40.50.720">
    <property type="entry name" value="NAD(P)-binding Rossmann-like Domain"/>
    <property type="match status" value="1"/>
</dbReference>
<feature type="binding site" evidence="6">
    <location>
        <position position="259"/>
    </location>
    <ligand>
        <name>AMP</name>
        <dbReference type="ChEBI" id="CHEBI:456215"/>
    </ligand>
</feature>
<keyword evidence="1 6" id="KW-0596">Phosphopantetheine</keyword>
<dbReference type="GO" id="GO:0050661">
    <property type="term" value="F:NADP binding"/>
    <property type="evidence" value="ECO:0007669"/>
    <property type="project" value="UniProtKB-UniRule"/>
</dbReference>
<dbReference type="PANTHER" id="PTHR43272:SF33">
    <property type="entry name" value="AMP-BINDING DOMAIN-CONTAINING PROTEIN-RELATED"/>
    <property type="match status" value="1"/>
</dbReference>
<keyword evidence="6" id="KW-0521">NADP</keyword>
<feature type="binding site" evidence="6">
    <location>
        <position position="772"/>
    </location>
    <ligand>
        <name>NADP(+)</name>
        <dbReference type="ChEBI" id="CHEBI:58349"/>
    </ligand>
</feature>
<dbReference type="GO" id="GO:0005524">
    <property type="term" value="F:ATP binding"/>
    <property type="evidence" value="ECO:0007669"/>
    <property type="project" value="UniProtKB-UniRule"/>
</dbReference>
<evidence type="ECO:0000313" key="9">
    <source>
        <dbReference type="Proteomes" id="UP000182915"/>
    </source>
</evidence>
<accession>A0A1H6J6E6</accession>
<feature type="domain" description="Carrier" evidence="7">
    <location>
        <begin position="611"/>
        <end position="687"/>
    </location>
</feature>
<evidence type="ECO:0000256" key="3">
    <source>
        <dbReference type="ARBA" id="ARBA00022741"/>
    </source>
</evidence>
<dbReference type="InterPro" id="IPR020806">
    <property type="entry name" value="PKS_PP-bd"/>
</dbReference>
<feature type="binding site" evidence="6">
    <location>
        <position position="782"/>
    </location>
    <ligand>
        <name>NADP(+)</name>
        <dbReference type="ChEBI" id="CHEBI:58349"/>
    </ligand>
</feature>
<dbReference type="InterPro" id="IPR000873">
    <property type="entry name" value="AMP-dep_synth/lig_dom"/>
</dbReference>
<reference evidence="9" key="1">
    <citation type="submission" date="2016-10" db="EMBL/GenBank/DDBJ databases">
        <authorList>
            <person name="Varghese N."/>
            <person name="Submissions S."/>
        </authorList>
    </citation>
    <scope>NUCLEOTIDE SEQUENCE [LARGE SCALE GENOMIC DNA]</scope>
    <source>
        <strain evidence="9">DSM 45405</strain>
    </source>
</reference>
<organism evidence="8 9">
    <name type="scientific">Mycolicibacterium rutilum</name>
    <name type="common">Mycobacterium rutilum</name>
    <dbReference type="NCBI Taxonomy" id="370526"/>
    <lineage>
        <taxon>Bacteria</taxon>
        <taxon>Bacillati</taxon>
        <taxon>Actinomycetota</taxon>
        <taxon>Actinomycetes</taxon>
        <taxon>Mycobacteriales</taxon>
        <taxon>Mycobacteriaceae</taxon>
        <taxon>Mycolicibacterium</taxon>
    </lineage>
</organism>
<feature type="binding site" evidence="6">
    <location>
        <position position="877"/>
    </location>
    <ligand>
        <name>NADP(+)</name>
        <dbReference type="ChEBI" id="CHEBI:58349"/>
    </ligand>
</feature>
<comment type="catalytic activity">
    <reaction evidence="6">
        <text>a carboxylate + ATP + NADPH + H(+) = an aldehyde + AMP + diphosphate + NADP(+)</text>
        <dbReference type="Rhea" id="RHEA:50916"/>
        <dbReference type="ChEBI" id="CHEBI:15378"/>
        <dbReference type="ChEBI" id="CHEBI:17478"/>
        <dbReference type="ChEBI" id="CHEBI:29067"/>
        <dbReference type="ChEBI" id="CHEBI:30616"/>
        <dbReference type="ChEBI" id="CHEBI:33019"/>
        <dbReference type="ChEBI" id="CHEBI:57783"/>
        <dbReference type="ChEBI" id="CHEBI:58349"/>
        <dbReference type="ChEBI" id="CHEBI:456215"/>
    </reaction>
</comment>
<proteinExistence type="inferred from homology"/>
<dbReference type="AlphaFoldDB" id="A0A1H6J6E6"/>
<dbReference type="PROSITE" id="PS50075">
    <property type="entry name" value="CARRIER"/>
    <property type="match status" value="1"/>
</dbReference>
<feature type="modified residue" description="O-(pantetheine 4'-phosphoryl)serine" evidence="6">
    <location>
        <position position="646"/>
    </location>
</feature>
<dbReference type="Gene3D" id="3.30.300.30">
    <property type="match status" value="1"/>
</dbReference>
<dbReference type="InterPro" id="IPR006162">
    <property type="entry name" value="Ppantetheine_attach_site"/>
</dbReference>
<evidence type="ECO:0000256" key="5">
    <source>
        <dbReference type="ARBA" id="ARBA00024484"/>
    </source>
</evidence>
<dbReference type="InterPro" id="IPR036291">
    <property type="entry name" value="NAD(P)-bd_dom_sf"/>
</dbReference>
<feature type="binding site" evidence="6">
    <location>
        <begin position="465"/>
        <end position="468"/>
    </location>
    <ligand>
        <name>AMP</name>
        <dbReference type="ChEBI" id="CHEBI:456215"/>
    </ligand>
</feature>
<feature type="binding site" evidence="6">
    <location>
        <position position="917"/>
    </location>
    <ligand>
        <name>NADP(+)</name>
        <dbReference type="ChEBI" id="CHEBI:58349"/>
    </ligand>
</feature>
<keyword evidence="8" id="KW-0436">Ligase</keyword>
<dbReference type="GO" id="GO:0016020">
    <property type="term" value="C:membrane"/>
    <property type="evidence" value="ECO:0007669"/>
    <property type="project" value="TreeGrafter"/>
</dbReference>
<dbReference type="InterPro" id="IPR009081">
    <property type="entry name" value="PP-bd_ACP"/>
</dbReference>
<feature type="binding site" evidence="6">
    <location>
        <position position="474"/>
    </location>
    <ligand>
        <name>AMP</name>
        <dbReference type="ChEBI" id="CHEBI:456215"/>
    </ligand>
</feature>
<evidence type="ECO:0000259" key="7">
    <source>
        <dbReference type="PROSITE" id="PS50075"/>
    </source>
</evidence>
<dbReference type="GO" id="GO:0031177">
    <property type="term" value="F:phosphopantetheine binding"/>
    <property type="evidence" value="ECO:0007669"/>
    <property type="project" value="UniProtKB-UniRule"/>
</dbReference>
<dbReference type="Gene3D" id="3.40.50.12780">
    <property type="entry name" value="N-terminal domain of ligase-like"/>
    <property type="match status" value="1"/>
</dbReference>
<dbReference type="HAMAP" id="MF_02247">
    <property type="entry name" value="Carbox_acid_reduct"/>
    <property type="match status" value="1"/>
</dbReference>
<comment type="caution">
    <text evidence="6">Lacks conserved residue(s) required for the propagation of feature annotation.</text>
</comment>
<sequence>MLAAAALPGLRLAEILDTLMRGYSERPLLGFRSRTDHPTSQITAGGAHFDTVTRQQFWVHVQAVSAALSIAVAEPVAPGEFMAIIGFSSPDYLTLDMACAYLGLVSVPLQHNAPATTLAPIIAETAPTVLAASADYLDLALHVASGHDALRHLVVFDYQPGLPRHRQALEQARRQLSPRGVHVHTLDTLLADGATHTPPPLYTDGTPDRLAMILYTSGSTGTPKGAMFTEDMLCRIWSSRGFAITDDPVINLNFMPLNHLGGRMPILSAIQSGGTSYFVAEPDLSTLFDDLAQVRPTELALVPRIVDMLYQHYLTTVDRLRADGLDAGAAHAAATVDLRDTVLGGRVVSGFIATAPLAPEMRDFLHDTLDVHIVDSYGLTEAGPVARDGHLVRPPIVDYKLVDVPELGYYTTDQPHPRGELLIKSTILFPGYYQRPDVTATVFDADGFYRTGDVMAEIAPDHLVYLDRRNNVLKLSQGEFVAIAHLEAVYSAAPGVRQIFVYGNSERPNLLAVVVPTDEALQRYGNGETLRTQLHRALQDTAKATQLQSYEIPTDFLIETTPFTAANGLLSGVGKLLRPNLKAHYAARLETLYTDHAAAQAEHLQSLRQGVHDRPVIDTLLAAVRIILGVPDPTPDAHFTDLGGDSLSALTLSTLLTDLFGTDISVGTIINPATNLATLAQHLDQLRTSTATRPTAATVIGADTAALHAADLTLEKFIDRTTLDAAADLPRAADQPHTVLITGANGWLGRFLTLDWLERLAERGGTLIALVRGRDHEHARARLTQVYATDPELQDRFTALADGHLEVLAGDISEPNLGLDETTWNRLAHTVDRIVHPAALVNHVLPYRQLFEPNVLGTAELIRLALTHRIAAIDYLSTIAVAVTVAPERFLEDGDIRAVSPTRPLNDDYANGYANSKWAGEVLLREGHDLCGLPVAVFRSDLILAHSRYRGQLNLPDMFTRLLFSVLATHTAPHSFYLSDPDGSRARAHYDGLPVDFVADAITTLGATHTAGYTSFDVMNPHDDGVSLDVFVDWLIDAGHPIQRITDHTEWLHRFETALRQLPDAQRQQSVLPLLHAFAKPEPPLRGAAAPTGVFHTAVRAAHIGAEHDIPHITAALITKYIDDLRQLELLP</sequence>
<dbReference type="InterPro" id="IPR020845">
    <property type="entry name" value="AMP-binding_CS"/>
</dbReference>
<feature type="binding site" evidence="6">
    <location>
        <position position="940"/>
    </location>
    <ligand>
        <name>NADP(+)</name>
        <dbReference type="ChEBI" id="CHEBI:58349"/>
    </ligand>
</feature>
<dbReference type="InterPro" id="IPR046407">
    <property type="entry name" value="CAR"/>
</dbReference>
<gene>
    <name evidence="6" type="primary">car</name>
    <name evidence="8" type="ORF">SAMN04489835_1255</name>
</gene>
<keyword evidence="9" id="KW-1185">Reference proteome</keyword>
<dbReference type="InterPro" id="IPR013120">
    <property type="entry name" value="FAR_NAD-bd"/>
</dbReference>
<dbReference type="GO" id="GO:0004467">
    <property type="term" value="F:long-chain fatty acid-CoA ligase activity"/>
    <property type="evidence" value="ECO:0007669"/>
    <property type="project" value="UniProtKB-EC"/>
</dbReference>
<dbReference type="GO" id="GO:0016620">
    <property type="term" value="F:oxidoreductase activity, acting on the aldehyde or oxo group of donors, NAD or NADP as acceptor"/>
    <property type="evidence" value="ECO:0007669"/>
    <property type="project" value="UniProtKB-UniRule"/>
</dbReference>
<keyword evidence="4 6" id="KW-0067">ATP-binding</keyword>
<dbReference type="PROSITE" id="PS00012">
    <property type="entry name" value="PHOSPHOPANTETHEINE"/>
    <property type="match status" value="1"/>
</dbReference>
<feature type="binding site" evidence="6">
    <location>
        <position position="380"/>
    </location>
    <ligand>
        <name>AMP</name>
        <dbReference type="ChEBI" id="CHEBI:456215"/>
    </ligand>
</feature>
<feature type="binding site" evidence="6">
    <location>
        <begin position="745"/>
        <end position="748"/>
    </location>
    <ligand>
        <name>NADP(+)</name>
        <dbReference type="ChEBI" id="CHEBI:58349"/>
    </ligand>
</feature>
<comment type="function">
    <text evidence="6">Catalyzes the ATP- and NADPH-dependent reduction of carboxylic acids to the corresponding aldehydes.</text>
</comment>
<feature type="binding site" evidence="6">
    <location>
        <position position="913"/>
    </location>
    <ligand>
        <name>NADP(+)</name>
        <dbReference type="ChEBI" id="CHEBI:58349"/>
    </ligand>
</feature>